<protein>
    <submittedName>
        <fullName evidence="2">Uncharacterized protein</fullName>
    </submittedName>
</protein>
<keyword evidence="1" id="KW-0812">Transmembrane</keyword>
<reference evidence="2 3" key="1">
    <citation type="submission" date="2014-07" db="EMBL/GenBank/DDBJ databases">
        <title>Draft Genome Sequence of Gephyronic Acid Producer, Cystobacter violaceus Strain Cb vi76.</title>
        <authorList>
            <person name="Stevens D.C."/>
            <person name="Young J."/>
            <person name="Carmichael R."/>
            <person name="Tan J."/>
            <person name="Taylor R.E."/>
        </authorList>
    </citation>
    <scope>NUCLEOTIDE SEQUENCE [LARGE SCALE GENOMIC DNA]</scope>
    <source>
        <strain evidence="2 3">Cb vi76</strain>
    </source>
</reference>
<evidence type="ECO:0000313" key="3">
    <source>
        <dbReference type="Proteomes" id="UP000028547"/>
    </source>
</evidence>
<accession>A0A084SWN4</accession>
<gene>
    <name evidence="2" type="ORF">Q664_12735</name>
</gene>
<sequence>MGDLMELLWSPVGIGVLWLVLHCADYLLTIAAARLKARGDLGKRVEMGGSYELNPLFVQAVEKGQWVSRRFLLTLGAGAIALPLAVAYFDWVAEMGLEDVRGLSEAMCGALVVTRFAVISVHLQNLMLFRRLLHVPEASIVSLRYDRGTVMMVTRARKVELTAFCAIAALVSGRPFFLGGLAATLGLVAMLFLWGRRQVSTTPATQSSAPGS</sequence>
<feature type="transmembrane region" description="Helical" evidence="1">
    <location>
        <begin position="161"/>
        <end position="194"/>
    </location>
</feature>
<dbReference type="Proteomes" id="UP000028547">
    <property type="component" value="Unassembled WGS sequence"/>
</dbReference>
<evidence type="ECO:0000313" key="2">
    <source>
        <dbReference type="EMBL" id="KFA92869.1"/>
    </source>
</evidence>
<name>A0A084SWN4_9BACT</name>
<evidence type="ECO:0000256" key="1">
    <source>
        <dbReference type="SAM" id="Phobius"/>
    </source>
</evidence>
<organism evidence="2 3">
    <name type="scientific">Archangium violaceum Cb vi76</name>
    <dbReference type="NCBI Taxonomy" id="1406225"/>
    <lineage>
        <taxon>Bacteria</taxon>
        <taxon>Pseudomonadati</taxon>
        <taxon>Myxococcota</taxon>
        <taxon>Myxococcia</taxon>
        <taxon>Myxococcales</taxon>
        <taxon>Cystobacterineae</taxon>
        <taxon>Archangiaceae</taxon>
        <taxon>Archangium</taxon>
    </lineage>
</organism>
<comment type="caution">
    <text evidence="2">The sequence shown here is derived from an EMBL/GenBank/DDBJ whole genome shotgun (WGS) entry which is preliminary data.</text>
</comment>
<proteinExistence type="predicted"/>
<feature type="transmembrane region" description="Helical" evidence="1">
    <location>
        <begin position="12"/>
        <end position="35"/>
    </location>
</feature>
<keyword evidence="1" id="KW-1133">Transmembrane helix</keyword>
<dbReference type="EMBL" id="JPMI01000078">
    <property type="protein sequence ID" value="KFA92869.1"/>
    <property type="molecule type" value="Genomic_DNA"/>
</dbReference>
<dbReference type="AlphaFoldDB" id="A0A084SWN4"/>
<feature type="transmembrane region" description="Helical" evidence="1">
    <location>
        <begin position="71"/>
        <end position="91"/>
    </location>
</feature>
<keyword evidence="1" id="KW-0472">Membrane</keyword>